<accession>A0A1T5HX77</accession>
<dbReference type="OrthoDB" id="9775594at2"/>
<dbReference type="InterPro" id="IPR050902">
    <property type="entry name" value="ABC_Transporter_SBP"/>
</dbReference>
<organism evidence="2 3">
    <name type="scientific">Photobacterium piscicola</name>
    <dbReference type="NCBI Taxonomy" id="1378299"/>
    <lineage>
        <taxon>Bacteria</taxon>
        <taxon>Pseudomonadati</taxon>
        <taxon>Pseudomonadota</taxon>
        <taxon>Gammaproteobacteria</taxon>
        <taxon>Vibrionales</taxon>
        <taxon>Vibrionaceae</taxon>
        <taxon>Photobacterium</taxon>
    </lineage>
</organism>
<dbReference type="AlphaFoldDB" id="A0A1T5HX77"/>
<sequence length="356" mass="40537">MFKNKLFSPLYHILHITVFLFLLINSPSSYAARHIIDQLGRSVEIPDNVNRVVVLQHQTLNILNQLDALNKVVGIQRSWKKQLGEGYIRLAPSLVTMPTPGDLTQVNIESLLATRPQVVFVANYAPAEMIKQIESEGIPIIAISLRHAPNSERNKLNPTLKDDESAYDQGLVEGVQLIAAVVNKPQQGRALIDATFAQQNQLKQRLATIKPSQRIHVYMANPDLSTYGSGKYTGVMIARAGGDNVAASTLKGYHQVAMEQILTWNPQVIFVQHRFPDVITEINHEPNFKWVTAVKNQRIYLMPEYAKAWGYPMPEAIALGEWWMAKKLYPKLFKDIDLNKKVQRYYRQFYRTAYIQ</sequence>
<evidence type="ECO:0000259" key="1">
    <source>
        <dbReference type="PROSITE" id="PS50983"/>
    </source>
</evidence>
<proteinExistence type="predicted"/>
<dbReference type="PANTHER" id="PTHR30535:SF34">
    <property type="entry name" value="MOLYBDATE-BINDING PROTEIN MOLA"/>
    <property type="match status" value="1"/>
</dbReference>
<dbReference type="PROSITE" id="PS50983">
    <property type="entry name" value="FE_B12_PBP"/>
    <property type="match status" value="1"/>
</dbReference>
<dbReference type="GO" id="GO:0071281">
    <property type="term" value="P:cellular response to iron ion"/>
    <property type="evidence" value="ECO:0007669"/>
    <property type="project" value="TreeGrafter"/>
</dbReference>
<dbReference type="Gene3D" id="3.40.50.1980">
    <property type="entry name" value="Nitrogenase molybdenum iron protein domain"/>
    <property type="match status" value="2"/>
</dbReference>
<evidence type="ECO:0000313" key="3">
    <source>
        <dbReference type="Proteomes" id="UP000189966"/>
    </source>
</evidence>
<reference evidence="2 3" key="1">
    <citation type="submission" date="2017-02" db="EMBL/GenBank/DDBJ databases">
        <authorList>
            <person name="Peterson S.W."/>
        </authorList>
    </citation>
    <scope>NUCLEOTIDE SEQUENCE [LARGE SCALE GENOMIC DNA]</scope>
    <source>
        <strain evidence="3">type strain: NCCB 100098</strain>
    </source>
</reference>
<dbReference type="EMBL" id="FUZI01000001">
    <property type="protein sequence ID" value="SKC31296.1"/>
    <property type="molecule type" value="Genomic_DNA"/>
</dbReference>
<dbReference type="Proteomes" id="UP000189966">
    <property type="component" value="Unassembled WGS sequence"/>
</dbReference>
<dbReference type="PANTHER" id="PTHR30535">
    <property type="entry name" value="VITAMIN B12-BINDING PROTEIN"/>
    <property type="match status" value="1"/>
</dbReference>
<gene>
    <name evidence="2" type="primary">yfmC</name>
    <name evidence="2" type="ORF">CZ809_00774</name>
</gene>
<protein>
    <submittedName>
        <fullName evidence="2">Fe(3+)-citrate-binding protein YfmC</fullName>
    </submittedName>
</protein>
<dbReference type="InterPro" id="IPR002491">
    <property type="entry name" value="ABC_transptr_periplasmic_BD"/>
</dbReference>
<dbReference type="Pfam" id="PF01497">
    <property type="entry name" value="Peripla_BP_2"/>
    <property type="match status" value="1"/>
</dbReference>
<feature type="domain" description="Fe/B12 periplasmic-binding" evidence="1">
    <location>
        <begin position="51"/>
        <end position="336"/>
    </location>
</feature>
<dbReference type="SUPFAM" id="SSF53807">
    <property type="entry name" value="Helical backbone' metal receptor"/>
    <property type="match status" value="1"/>
</dbReference>
<evidence type="ECO:0000313" key="2">
    <source>
        <dbReference type="EMBL" id="SKC31296.1"/>
    </source>
</evidence>
<name>A0A1T5HX77_9GAMM</name>